<organism evidence="2 3">
    <name type="scientific">Pectinatus haikarae</name>
    <dbReference type="NCBI Taxonomy" id="349096"/>
    <lineage>
        <taxon>Bacteria</taxon>
        <taxon>Bacillati</taxon>
        <taxon>Bacillota</taxon>
        <taxon>Negativicutes</taxon>
        <taxon>Selenomonadales</taxon>
        <taxon>Selenomonadaceae</taxon>
        <taxon>Pectinatus</taxon>
    </lineage>
</organism>
<dbReference type="SMART" id="SM00471">
    <property type="entry name" value="HDc"/>
    <property type="match status" value="1"/>
</dbReference>
<evidence type="ECO:0000313" key="2">
    <source>
        <dbReference type="EMBL" id="MDQ0204254.1"/>
    </source>
</evidence>
<dbReference type="InterPro" id="IPR006675">
    <property type="entry name" value="HDIG_dom"/>
</dbReference>
<dbReference type="SUPFAM" id="SSF109604">
    <property type="entry name" value="HD-domain/PDEase-like"/>
    <property type="match status" value="1"/>
</dbReference>
<dbReference type="Gene3D" id="1.10.3210.10">
    <property type="entry name" value="Hypothetical protein af1432"/>
    <property type="match status" value="1"/>
</dbReference>
<dbReference type="InterPro" id="IPR037522">
    <property type="entry name" value="HD_GYP_dom"/>
</dbReference>
<dbReference type="Proteomes" id="UP001239167">
    <property type="component" value="Unassembled WGS sequence"/>
</dbReference>
<dbReference type="CDD" id="cd00077">
    <property type="entry name" value="HDc"/>
    <property type="match status" value="1"/>
</dbReference>
<dbReference type="InterPro" id="IPR003607">
    <property type="entry name" value="HD/PDEase_dom"/>
</dbReference>
<dbReference type="EMBL" id="JAUSUE010000014">
    <property type="protein sequence ID" value="MDQ0204254.1"/>
    <property type="molecule type" value="Genomic_DNA"/>
</dbReference>
<sequence length="380" mass="42555">MIILPVERLRPGMTICQSVFDDNGLFLLRRGTKLSEFYIFKLKQAGIKEIAVVSTNTYSNFTISQDIVCEATRAAAIKNLSNTMEQLEKKGVLLVDKLQRSILSIIREVSANKRTLVQLNDIRSHDGYTLVHSVNVAILSALIGSLLALPHRDMEDLTLGAILHDIGKIAIPVEILNKQTALTQDEFEFIKKHPIFSVQKLRDASCFNTNIINIAGQHHEKVNGTGYPYKLHGNQIHLFAKIVAIADVYDALTSVRSYKKAYKSHIAYNIMASHSPGQFDTNILRKFFDHIALYPNGTILKTNLGSAIVKESSFGKVLTPVIYLFTNTRGNVLKDPILVDMSQNDSCVIEYVYDDYEALNLIKLMQIDPASLIDNDETTK</sequence>
<proteinExistence type="predicted"/>
<evidence type="ECO:0000259" key="1">
    <source>
        <dbReference type="PROSITE" id="PS51832"/>
    </source>
</evidence>
<gene>
    <name evidence="2" type="ORF">J2S01_001982</name>
</gene>
<dbReference type="PANTHER" id="PTHR43155:SF2">
    <property type="entry name" value="CYCLIC DI-GMP PHOSPHODIESTERASE PA4108"/>
    <property type="match status" value="1"/>
</dbReference>
<accession>A0ABT9YAW4</accession>
<protein>
    <submittedName>
        <fullName evidence="2">Nucleotidyltransferase with HDIG domain</fullName>
    </submittedName>
</protein>
<dbReference type="PANTHER" id="PTHR43155">
    <property type="entry name" value="CYCLIC DI-GMP PHOSPHODIESTERASE PA4108-RELATED"/>
    <property type="match status" value="1"/>
</dbReference>
<dbReference type="RefSeq" id="WP_196605460.1">
    <property type="nucleotide sequence ID" value="NZ_CP116940.1"/>
</dbReference>
<comment type="caution">
    <text evidence="2">The sequence shown here is derived from an EMBL/GenBank/DDBJ whole genome shotgun (WGS) entry which is preliminary data.</text>
</comment>
<dbReference type="PROSITE" id="PS51832">
    <property type="entry name" value="HD_GYP"/>
    <property type="match status" value="1"/>
</dbReference>
<dbReference type="NCBIfam" id="TIGR00277">
    <property type="entry name" value="HDIG"/>
    <property type="match status" value="1"/>
</dbReference>
<reference evidence="2 3" key="1">
    <citation type="submission" date="2023-07" db="EMBL/GenBank/DDBJ databases">
        <title>Genomic Encyclopedia of Type Strains, Phase IV (KMG-IV): sequencing the most valuable type-strain genomes for metagenomic binning, comparative biology and taxonomic classification.</title>
        <authorList>
            <person name="Goeker M."/>
        </authorList>
    </citation>
    <scope>NUCLEOTIDE SEQUENCE [LARGE SCALE GENOMIC DNA]</scope>
    <source>
        <strain evidence="2 3">DSM 16980</strain>
    </source>
</reference>
<dbReference type="Pfam" id="PF13487">
    <property type="entry name" value="HD_5"/>
    <property type="match status" value="1"/>
</dbReference>
<evidence type="ECO:0000313" key="3">
    <source>
        <dbReference type="Proteomes" id="UP001239167"/>
    </source>
</evidence>
<keyword evidence="3" id="KW-1185">Reference proteome</keyword>
<feature type="domain" description="HD-GYP" evidence="1">
    <location>
        <begin position="107"/>
        <end position="303"/>
    </location>
</feature>
<name>A0ABT9YAW4_9FIRM</name>